<protein>
    <recommendedName>
        <fullName evidence="3">F-box domain-containing protein</fullName>
    </recommendedName>
</protein>
<dbReference type="Proteomes" id="UP001144673">
    <property type="component" value="Chromosome 1"/>
</dbReference>
<gene>
    <name evidence="1" type="ORF">LMH87_005171</name>
</gene>
<comment type="caution">
    <text evidence="1">The sequence shown here is derived from an EMBL/GenBank/DDBJ whole genome shotgun (WGS) entry which is preliminary data.</text>
</comment>
<dbReference type="KEGG" id="amus:LMH87_005171"/>
<dbReference type="InterPro" id="IPR032675">
    <property type="entry name" value="LRR_dom_sf"/>
</dbReference>
<dbReference type="GeneID" id="80892330"/>
<evidence type="ECO:0008006" key="3">
    <source>
        <dbReference type="Google" id="ProtNLM"/>
    </source>
</evidence>
<evidence type="ECO:0000313" key="1">
    <source>
        <dbReference type="EMBL" id="KAJ4163442.1"/>
    </source>
</evidence>
<dbReference type="RefSeq" id="XP_056058357.1">
    <property type="nucleotide sequence ID" value="XM_056202840.1"/>
</dbReference>
<dbReference type="SUPFAM" id="SSF52047">
    <property type="entry name" value="RNI-like"/>
    <property type="match status" value="1"/>
</dbReference>
<dbReference type="EMBL" id="JAJHUN010000001">
    <property type="protein sequence ID" value="KAJ4163442.1"/>
    <property type="molecule type" value="Genomic_DNA"/>
</dbReference>
<dbReference type="Gene3D" id="3.80.10.10">
    <property type="entry name" value="Ribonuclease Inhibitor"/>
    <property type="match status" value="1"/>
</dbReference>
<sequence>MESSSAMSWALTLPEILGNIFDQLESDSRTLVAASLVNQLWFSSATDVLWKMAAWENLLQVAEDRQQIYAAKMTSLSFAGDDAATCHARFQRLQFSSLKSVSLDSYRPEEDGSFYHIRQYMQPPLERFEFYGGDLDEQLLGHLRSSCWKLQQLLMDSPGPKITERFFYAFIAEYASLRDVKFMFGMDQLISDELLLHLANRDALSGLAIGRQLSQEILERILAEASSAPFEGLKSLVMNTTAAAVPALVKVFANISSLELDVQDGDGDVLKHLCYSLPGLKRLDLTFSRPTKLAVDDLLSLKKLSRLEFLAIGPNEMAESTTVDSLDSGFSDADFDDIFSHLPCLRMLNFTVQSGLSAAAAFESLSKHCRMLEECILPLMFDLGTLKSGTVMFPKLRELGVGGFEPSLILSDSDGDSADEAIDLLKRRLPHLRSVYVNSDDDFSNLIANVFSE</sequence>
<dbReference type="AlphaFoldDB" id="A0A9W8QNL7"/>
<reference evidence="1" key="1">
    <citation type="journal article" date="2023" name="Access Microbiol">
        <title>De-novo genome assembly for Akanthomyces muscarius, a biocontrol agent of insect agricultural pests.</title>
        <authorList>
            <person name="Erdos Z."/>
            <person name="Studholme D.J."/>
            <person name="Raymond B."/>
            <person name="Sharma M."/>
        </authorList>
    </citation>
    <scope>NUCLEOTIDE SEQUENCE</scope>
    <source>
        <strain evidence="1">Ve6</strain>
    </source>
</reference>
<proteinExistence type="predicted"/>
<accession>A0A9W8QNL7</accession>
<name>A0A9W8QNL7_AKAMU</name>
<organism evidence="1 2">
    <name type="scientific">Akanthomyces muscarius</name>
    <name type="common">Entomopathogenic fungus</name>
    <name type="synonym">Lecanicillium muscarium</name>
    <dbReference type="NCBI Taxonomy" id="2231603"/>
    <lineage>
        <taxon>Eukaryota</taxon>
        <taxon>Fungi</taxon>
        <taxon>Dikarya</taxon>
        <taxon>Ascomycota</taxon>
        <taxon>Pezizomycotina</taxon>
        <taxon>Sordariomycetes</taxon>
        <taxon>Hypocreomycetidae</taxon>
        <taxon>Hypocreales</taxon>
        <taxon>Cordycipitaceae</taxon>
        <taxon>Akanthomyces</taxon>
    </lineage>
</organism>
<evidence type="ECO:0000313" key="2">
    <source>
        <dbReference type="Proteomes" id="UP001144673"/>
    </source>
</evidence>
<keyword evidence="2" id="KW-1185">Reference proteome</keyword>